<proteinExistence type="predicted"/>
<comment type="caution">
    <text evidence="3">The sequence shown here is derived from an EMBL/GenBank/DDBJ whole genome shotgun (WGS) entry which is preliminary data.</text>
</comment>
<dbReference type="InterPro" id="IPR001434">
    <property type="entry name" value="OmcB-like_DUF11"/>
</dbReference>
<keyword evidence="1" id="KW-1133">Transmembrane helix</keyword>
<evidence type="ECO:0000259" key="2">
    <source>
        <dbReference type="Pfam" id="PF01345"/>
    </source>
</evidence>
<gene>
    <name evidence="3" type="ORF">A2814_01685</name>
</gene>
<keyword evidence="1" id="KW-0812">Transmembrane</keyword>
<accession>A0A1F6URJ4</accession>
<feature type="transmembrane region" description="Helical" evidence="1">
    <location>
        <begin position="520"/>
        <end position="541"/>
    </location>
</feature>
<dbReference type="AlphaFoldDB" id="A0A1F6URJ4"/>
<dbReference type="Pfam" id="PF01345">
    <property type="entry name" value="DUF11"/>
    <property type="match status" value="1"/>
</dbReference>
<keyword evidence="1" id="KW-0472">Membrane</keyword>
<organism evidence="3 4">
    <name type="scientific">Candidatus Nomurabacteria bacterium RIFCSPHIGHO2_01_FULL_38_19</name>
    <dbReference type="NCBI Taxonomy" id="1801732"/>
    <lineage>
        <taxon>Bacteria</taxon>
        <taxon>Candidatus Nomuraibacteriota</taxon>
    </lineage>
</organism>
<dbReference type="Proteomes" id="UP000177869">
    <property type="component" value="Unassembled WGS sequence"/>
</dbReference>
<evidence type="ECO:0000313" key="3">
    <source>
        <dbReference type="EMBL" id="OGI60010.1"/>
    </source>
</evidence>
<feature type="domain" description="DUF11" evidence="2">
    <location>
        <begin position="383"/>
        <end position="467"/>
    </location>
</feature>
<dbReference type="STRING" id="1801732.A2814_01685"/>
<protein>
    <recommendedName>
        <fullName evidence="2">DUF11 domain-containing protein</fullName>
    </recommendedName>
</protein>
<name>A0A1F6URJ4_9BACT</name>
<evidence type="ECO:0000313" key="4">
    <source>
        <dbReference type="Proteomes" id="UP000177869"/>
    </source>
</evidence>
<dbReference type="EMBL" id="MFTI01000018">
    <property type="protein sequence ID" value="OGI60010.1"/>
    <property type="molecule type" value="Genomic_DNA"/>
</dbReference>
<reference evidence="3 4" key="1">
    <citation type="journal article" date="2016" name="Nat. Commun.">
        <title>Thousands of microbial genomes shed light on interconnected biogeochemical processes in an aquifer system.</title>
        <authorList>
            <person name="Anantharaman K."/>
            <person name="Brown C.T."/>
            <person name="Hug L.A."/>
            <person name="Sharon I."/>
            <person name="Castelle C.J."/>
            <person name="Probst A.J."/>
            <person name="Thomas B.C."/>
            <person name="Singh A."/>
            <person name="Wilkins M.J."/>
            <person name="Karaoz U."/>
            <person name="Brodie E.L."/>
            <person name="Williams K.H."/>
            <person name="Hubbard S.S."/>
            <person name="Banfield J.F."/>
        </authorList>
    </citation>
    <scope>NUCLEOTIDE SEQUENCE [LARGE SCALE GENOMIC DNA]</scope>
</reference>
<evidence type="ECO:0000256" key="1">
    <source>
        <dbReference type="SAM" id="Phobius"/>
    </source>
</evidence>
<sequence length="567" mass="59995">MSVGSQPPPPQNPTVSLTADDLNIDFNDSTILRWSSNNANFCTGSGGINGWAGSKSLSSSFNTGALTSTRTYTITCSNDTGSASDSVTIQVDDERDEDEPTVDIRADDTTVDFEDSTIVRWTSENADSCRGTGGTNGWAGSLSRSGSFRTGDLTDDETFRITCTNDFGSDNDSVTIRVEDEDDDDEDRPTVNIFANPSSVSFNGTSTITWNSDNADSCRTSGGTSGWSGTRSRSGSFFTGNLTNTTTYTIRCTNENGSATDSTTVSVGGNVPINNQPTVVIFADSTNIAFNSSTTVRWNTTNATSCFASGGSVGWAGAKSIGPGSFFTGSLTGARTYTITCSNDVGSSTDSVTVNVRGQVLGVSTPPSSLVLISSSIDRNQPIVPTLDNTNPCPGDEINYTLTYQNIGTASITNLNLRIDLPLEVDYMFSNPNNPIVSGNTLIFNLGTLRANGQGTVTVRVRVRNNVPAGANLNFPAILSYITAGFPQSVSANVSARVCGMAEVAFAANVFGAGFLPDSILGWLLLLILILILILLAKYLFGQSFQKRTITTYEEPLGKTTTTTIHQ</sequence>